<evidence type="ECO:0000256" key="1">
    <source>
        <dbReference type="ARBA" id="ARBA00006471"/>
    </source>
</evidence>
<dbReference type="PANTHER" id="PTHR11758">
    <property type="entry name" value="40S RIBOSOMAL PROTEIN S15A"/>
    <property type="match status" value="1"/>
</dbReference>
<dbReference type="GO" id="GO:0006412">
    <property type="term" value="P:translation"/>
    <property type="evidence" value="ECO:0007669"/>
    <property type="project" value="UniProtKB-UniRule"/>
</dbReference>
<comment type="caution">
    <text evidence="7">The sequence shown here is derived from an EMBL/GenBank/DDBJ whole genome shotgun (WGS) entry which is preliminary data.</text>
</comment>
<organism evidence="7 8">
    <name type="scientific">Candidatus Kaiserbacteria bacterium RIFCSPHIGHO2_01_FULL_49_13</name>
    <dbReference type="NCBI Taxonomy" id="1798477"/>
    <lineage>
        <taxon>Bacteria</taxon>
        <taxon>Candidatus Kaiseribacteriota</taxon>
    </lineage>
</organism>
<dbReference type="PROSITE" id="PS00053">
    <property type="entry name" value="RIBOSOMAL_S8"/>
    <property type="match status" value="1"/>
</dbReference>
<dbReference type="Proteomes" id="UP000178344">
    <property type="component" value="Unassembled WGS sequence"/>
</dbReference>
<keyword evidence="5" id="KW-0699">rRNA-binding</keyword>
<evidence type="ECO:0000313" key="8">
    <source>
        <dbReference type="Proteomes" id="UP000178344"/>
    </source>
</evidence>
<dbReference type="Gene3D" id="3.30.1490.10">
    <property type="match status" value="1"/>
</dbReference>
<dbReference type="Pfam" id="PF00410">
    <property type="entry name" value="Ribosomal_S8"/>
    <property type="match status" value="1"/>
</dbReference>
<keyword evidence="5" id="KW-0694">RNA-binding</keyword>
<comment type="subunit">
    <text evidence="5">Part of the 30S ribosomal subunit. Contacts proteins S5 and S12.</text>
</comment>
<dbReference type="GO" id="GO:0005737">
    <property type="term" value="C:cytoplasm"/>
    <property type="evidence" value="ECO:0007669"/>
    <property type="project" value="UniProtKB-ARBA"/>
</dbReference>
<dbReference type="FunFam" id="3.30.1490.10:FF:000001">
    <property type="entry name" value="30S ribosomal protein S8"/>
    <property type="match status" value="1"/>
</dbReference>
<comment type="similarity">
    <text evidence="1 5 6">Belongs to the universal ribosomal protein uS8 family.</text>
</comment>
<protein>
    <recommendedName>
        <fullName evidence="4 5">Small ribosomal subunit protein uS8</fullName>
    </recommendedName>
</protein>
<dbReference type="GO" id="GO:0019843">
    <property type="term" value="F:rRNA binding"/>
    <property type="evidence" value="ECO:0007669"/>
    <property type="project" value="UniProtKB-UniRule"/>
</dbReference>
<dbReference type="InterPro" id="IPR000630">
    <property type="entry name" value="Ribosomal_uS8"/>
</dbReference>
<evidence type="ECO:0000256" key="6">
    <source>
        <dbReference type="RuleBase" id="RU003660"/>
    </source>
</evidence>
<dbReference type="AlphaFoldDB" id="A0A1F6CF23"/>
<reference evidence="7 8" key="1">
    <citation type="journal article" date="2016" name="Nat. Commun.">
        <title>Thousands of microbial genomes shed light on interconnected biogeochemical processes in an aquifer system.</title>
        <authorList>
            <person name="Anantharaman K."/>
            <person name="Brown C.T."/>
            <person name="Hug L.A."/>
            <person name="Sharon I."/>
            <person name="Castelle C.J."/>
            <person name="Probst A.J."/>
            <person name="Thomas B.C."/>
            <person name="Singh A."/>
            <person name="Wilkins M.J."/>
            <person name="Karaoz U."/>
            <person name="Brodie E.L."/>
            <person name="Williams K.H."/>
            <person name="Hubbard S.S."/>
            <person name="Banfield J.F."/>
        </authorList>
    </citation>
    <scope>NUCLEOTIDE SEQUENCE [LARGE SCALE GENOMIC DNA]</scope>
</reference>
<dbReference type="NCBIfam" id="NF001109">
    <property type="entry name" value="PRK00136.1"/>
    <property type="match status" value="1"/>
</dbReference>
<dbReference type="InterPro" id="IPR047863">
    <property type="entry name" value="Ribosomal_uS8_CS"/>
</dbReference>
<dbReference type="Gene3D" id="3.30.1370.30">
    <property type="match status" value="1"/>
</dbReference>
<comment type="function">
    <text evidence="5">One of the primary rRNA binding proteins, it binds directly to 16S rRNA central domain where it helps coordinate assembly of the platform of the 30S subunit.</text>
</comment>
<dbReference type="SUPFAM" id="SSF56047">
    <property type="entry name" value="Ribosomal protein S8"/>
    <property type="match status" value="1"/>
</dbReference>
<evidence type="ECO:0000256" key="4">
    <source>
        <dbReference type="ARBA" id="ARBA00035258"/>
    </source>
</evidence>
<name>A0A1F6CF23_9BACT</name>
<sequence length="131" mass="14417">MVTDPIGDFIIQLKNAAMVKKPSVLVPYSKVKHAIAETLKKAGYLASVTKHGKKARKSLEVELSFEKNGTARIVGVTRVSKPGRRMYERVLNLRSVRSGKGSLILSTPKGILTDAQARKERVGGEALFKIW</sequence>
<dbReference type="HAMAP" id="MF_01302_B">
    <property type="entry name" value="Ribosomal_uS8_B"/>
    <property type="match status" value="1"/>
</dbReference>
<dbReference type="EMBL" id="MFKQ01000006">
    <property type="protein sequence ID" value="OGG47567.1"/>
    <property type="molecule type" value="Genomic_DNA"/>
</dbReference>
<proteinExistence type="inferred from homology"/>
<evidence type="ECO:0000256" key="5">
    <source>
        <dbReference type="HAMAP-Rule" id="MF_01302"/>
    </source>
</evidence>
<keyword evidence="2 5" id="KW-0689">Ribosomal protein</keyword>
<dbReference type="InterPro" id="IPR035987">
    <property type="entry name" value="Ribosomal_uS8_sf"/>
</dbReference>
<gene>
    <name evidence="5" type="primary">rpsH</name>
    <name evidence="7" type="ORF">A2671_01775</name>
</gene>
<dbReference type="GO" id="GO:0003735">
    <property type="term" value="F:structural constituent of ribosome"/>
    <property type="evidence" value="ECO:0007669"/>
    <property type="project" value="InterPro"/>
</dbReference>
<dbReference type="GO" id="GO:0005840">
    <property type="term" value="C:ribosome"/>
    <property type="evidence" value="ECO:0007669"/>
    <property type="project" value="UniProtKB-KW"/>
</dbReference>
<keyword evidence="3 5" id="KW-0687">Ribonucleoprotein</keyword>
<dbReference type="GO" id="GO:1990904">
    <property type="term" value="C:ribonucleoprotein complex"/>
    <property type="evidence" value="ECO:0007669"/>
    <property type="project" value="UniProtKB-KW"/>
</dbReference>
<evidence type="ECO:0000256" key="2">
    <source>
        <dbReference type="ARBA" id="ARBA00022980"/>
    </source>
</evidence>
<evidence type="ECO:0000313" key="7">
    <source>
        <dbReference type="EMBL" id="OGG47567.1"/>
    </source>
</evidence>
<accession>A0A1F6CF23</accession>
<evidence type="ECO:0000256" key="3">
    <source>
        <dbReference type="ARBA" id="ARBA00023274"/>
    </source>
</evidence>